<evidence type="ECO:0000313" key="3">
    <source>
        <dbReference type="Proteomes" id="UP001144612"/>
    </source>
</evidence>
<reference evidence="2" key="1">
    <citation type="submission" date="2022-12" db="EMBL/GenBank/DDBJ databases">
        <title>Clostridium sp. nov., isolated from industrial wastewater.</title>
        <authorList>
            <person name="Jiayan W."/>
        </authorList>
    </citation>
    <scope>NUCLEOTIDE SEQUENCE</scope>
    <source>
        <strain evidence="2">ZC22-4</strain>
    </source>
</reference>
<evidence type="ECO:0008006" key="4">
    <source>
        <dbReference type="Google" id="ProtNLM"/>
    </source>
</evidence>
<proteinExistence type="predicted"/>
<keyword evidence="3" id="KW-1185">Reference proteome</keyword>
<dbReference type="Proteomes" id="UP001144612">
    <property type="component" value="Unassembled WGS sequence"/>
</dbReference>
<organism evidence="2 3">
    <name type="scientific">Clostridium brassicae</name>
    <dbReference type="NCBI Taxonomy" id="2999072"/>
    <lineage>
        <taxon>Bacteria</taxon>
        <taxon>Bacillati</taxon>
        <taxon>Bacillota</taxon>
        <taxon>Clostridia</taxon>
        <taxon>Eubacteriales</taxon>
        <taxon>Clostridiaceae</taxon>
        <taxon>Clostridium</taxon>
    </lineage>
</organism>
<sequence>MPYELLANGGAVAAGFVILGFLIKNYTDSNKNLIETINSNNRSTETKYEKLVDETMQQCKRREDVLIEQLDKYNSSLKEISENIKVIPHMQEDINFLKEKIGE</sequence>
<keyword evidence="1" id="KW-0812">Transmembrane</keyword>
<evidence type="ECO:0000256" key="1">
    <source>
        <dbReference type="SAM" id="Phobius"/>
    </source>
</evidence>
<keyword evidence="1" id="KW-0472">Membrane</keyword>
<name>A0ABT4D6I2_9CLOT</name>
<gene>
    <name evidence="2" type="ORF">OW729_04745</name>
</gene>
<accession>A0ABT4D6I2</accession>
<keyword evidence="1" id="KW-1133">Transmembrane helix</keyword>
<dbReference type="EMBL" id="JAPQFJ010000003">
    <property type="protein sequence ID" value="MCY6957911.1"/>
    <property type="molecule type" value="Genomic_DNA"/>
</dbReference>
<evidence type="ECO:0000313" key="2">
    <source>
        <dbReference type="EMBL" id="MCY6957911.1"/>
    </source>
</evidence>
<protein>
    <recommendedName>
        <fullName evidence="4">Holin</fullName>
    </recommendedName>
</protein>
<dbReference type="RefSeq" id="WP_268060313.1">
    <property type="nucleotide sequence ID" value="NZ_JAPQFJ010000003.1"/>
</dbReference>
<comment type="caution">
    <text evidence="2">The sequence shown here is derived from an EMBL/GenBank/DDBJ whole genome shotgun (WGS) entry which is preliminary data.</text>
</comment>
<feature type="transmembrane region" description="Helical" evidence="1">
    <location>
        <begin position="6"/>
        <end position="23"/>
    </location>
</feature>